<dbReference type="EMBL" id="CM023491">
    <property type="protein sequence ID" value="KAH6941067.1"/>
    <property type="molecule type" value="Genomic_DNA"/>
</dbReference>
<sequence length="110" mass="11528">MASQPPKKAYTFDVVVLQGAGRDDVVDGTASVAGKEVYCVQNFGARNFQVAVNSEAAVAQLGDVGDLETRGVCVSILPLSPRDRDVPAVRHPQRGPGPGAVTVRQGPPHH</sequence>
<reference evidence="1" key="1">
    <citation type="submission" date="2020-05" db="EMBL/GenBank/DDBJ databases">
        <title>Large-scale comparative analyses of tick genomes elucidate their genetic diversity and vector capacities.</title>
        <authorList>
            <person name="Jia N."/>
            <person name="Wang J."/>
            <person name="Shi W."/>
            <person name="Du L."/>
            <person name="Sun Y."/>
            <person name="Zhan W."/>
            <person name="Jiang J."/>
            <person name="Wang Q."/>
            <person name="Zhang B."/>
            <person name="Ji P."/>
            <person name="Sakyi L.B."/>
            <person name="Cui X."/>
            <person name="Yuan T."/>
            <person name="Jiang B."/>
            <person name="Yang W."/>
            <person name="Lam T.T.-Y."/>
            <person name="Chang Q."/>
            <person name="Ding S."/>
            <person name="Wang X."/>
            <person name="Zhu J."/>
            <person name="Ruan X."/>
            <person name="Zhao L."/>
            <person name="Wei J."/>
            <person name="Que T."/>
            <person name="Du C."/>
            <person name="Cheng J."/>
            <person name="Dai P."/>
            <person name="Han X."/>
            <person name="Huang E."/>
            <person name="Gao Y."/>
            <person name="Liu J."/>
            <person name="Shao H."/>
            <person name="Ye R."/>
            <person name="Li L."/>
            <person name="Wei W."/>
            <person name="Wang X."/>
            <person name="Wang C."/>
            <person name="Yang T."/>
            <person name="Huo Q."/>
            <person name="Li W."/>
            <person name="Guo W."/>
            <person name="Chen H."/>
            <person name="Zhou L."/>
            <person name="Ni X."/>
            <person name="Tian J."/>
            <person name="Zhou Y."/>
            <person name="Sheng Y."/>
            <person name="Liu T."/>
            <person name="Pan Y."/>
            <person name="Xia L."/>
            <person name="Li J."/>
            <person name="Zhao F."/>
            <person name="Cao W."/>
        </authorList>
    </citation>
    <scope>NUCLEOTIDE SEQUENCE</scope>
    <source>
        <strain evidence="1">Hyas-2018</strain>
    </source>
</reference>
<dbReference type="Proteomes" id="UP000821845">
    <property type="component" value="Chromosome 11"/>
</dbReference>
<accession>A0ACB7T441</accession>
<proteinExistence type="predicted"/>
<evidence type="ECO:0000313" key="2">
    <source>
        <dbReference type="Proteomes" id="UP000821845"/>
    </source>
</evidence>
<organism evidence="1 2">
    <name type="scientific">Hyalomma asiaticum</name>
    <name type="common">Tick</name>
    <dbReference type="NCBI Taxonomy" id="266040"/>
    <lineage>
        <taxon>Eukaryota</taxon>
        <taxon>Metazoa</taxon>
        <taxon>Ecdysozoa</taxon>
        <taxon>Arthropoda</taxon>
        <taxon>Chelicerata</taxon>
        <taxon>Arachnida</taxon>
        <taxon>Acari</taxon>
        <taxon>Parasitiformes</taxon>
        <taxon>Ixodida</taxon>
        <taxon>Ixodoidea</taxon>
        <taxon>Ixodidae</taxon>
        <taxon>Hyalomminae</taxon>
        <taxon>Hyalomma</taxon>
    </lineage>
</organism>
<keyword evidence="2" id="KW-1185">Reference proteome</keyword>
<name>A0ACB7T441_HYAAI</name>
<evidence type="ECO:0000313" key="1">
    <source>
        <dbReference type="EMBL" id="KAH6941067.1"/>
    </source>
</evidence>
<protein>
    <submittedName>
        <fullName evidence="1">Uncharacterized protein</fullName>
    </submittedName>
</protein>
<comment type="caution">
    <text evidence="1">The sequence shown here is derived from an EMBL/GenBank/DDBJ whole genome shotgun (WGS) entry which is preliminary data.</text>
</comment>
<gene>
    <name evidence="1" type="ORF">HPB50_012974</name>
</gene>